<protein>
    <submittedName>
        <fullName evidence="2">Uncharacterized protein</fullName>
    </submittedName>
</protein>
<dbReference type="STRING" id="86049.A0A1C1CCD2"/>
<dbReference type="VEuPathDB" id="FungiDB:CLCR_01311"/>
<proteinExistence type="predicted"/>
<feature type="region of interest" description="Disordered" evidence="1">
    <location>
        <begin position="1"/>
        <end position="105"/>
    </location>
</feature>
<evidence type="ECO:0000256" key="1">
    <source>
        <dbReference type="SAM" id="MobiDB-lite"/>
    </source>
</evidence>
<organism evidence="2 3">
    <name type="scientific">Cladophialophora carrionii</name>
    <dbReference type="NCBI Taxonomy" id="86049"/>
    <lineage>
        <taxon>Eukaryota</taxon>
        <taxon>Fungi</taxon>
        <taxon>Dikarya</taxon>
        <taxon>Ascomycota</taxon>
        <taxon>Pezizomycotina</taxon>
        <taxon>Eurotiomycetes</taxon>
        <taxon>Chaetothyriomycetidae</taxon>
        <taxon>Chaetothyriales</taxon>
        <taxon>Herpotrichiellaceae</taxon>
        <taxon>Cladophialophora</taxon>
    </lineage>
</organism>
<sequence length="164" mass="18059">MGTKKHKESSGAIDETSKKGKKSKTADKKGDTKLEVGNESAAIINPDEALNVPSDPHPEPTASDKAAVKLKKSRKRAADFMDGDEAADSDGGVKVPPQNKPPKLPMNLLRRRRRRVEVERTVNNKLKDSFSGFASKDDEDREDIEAEDNTAVLLTRFDSDIEDK</sequence>
<dbReference type="AlphaFoldDB" id="A0A1C1CCD2"/>
<evidence type="ECO:0000313" key="3">
    <source>
        <dbReference type="Proteomes" id="UP000094526"/>
    </source>
</evidence>
<feature type="compositionally biased region" description="Basic and acidic residues" evidence="1">
    <location>
        <begin position="24"/>
        <end position="36"/>
    </location>
</feature>
<evidence type="ECO:0000313" key="2">
    <source>
        <dbReference type="EMBL" id="OCT46139.1"/>
    </source>
</evidence>
<dbReference type="EMBL" id="LGRB01000016">
    <property type="protein sequence ID" value="OCT46139.1"/>
    <property type="molecule type" value="Genomic_DNA"/>
</dbReference>
<keyword evidence="3" id="KW-1185">Reference proteome</keyword>
<comment type="caution">
    <text evidence="2">The sequence shown here is derived from an EMBL/GenBank/DDBJ whole genome shotgun (WGS) entry which is preliminary data.</text>
</comment>
<reference evidence="3" key="1">
    <citation type="submission" date="2015-07" db="EMBL/GenBank/DDBJ databases">
        <authorList>
            <person name="Teixeira M.M."/>
            <person name="Souza R.C."/>
            <person name="Almeida L.G."/>
            <person name="Vicente V.A."/>
            <person name="de Hoog S."/>
            <person name="Bocca A.L."/>
            <person name="de Almeida S.R."/>
            <person name="Vasconcelos A.T."/>
            <person name="Felipe M.S."/>
        </authorList>
    </citation>
    <scope>NUCLEOTIDE SEQUENCE [LARGE SCALE GENOMIC DNA]</scope>
    <source>
        <strain evidence="3">KSF</strain>
    </source>
</reference>
<gene>
    <name evidence="2" type="ORF">CLCR_01311</name>
</gene>
<dbReference type="Proteomes" id="UP000094526">
    <property type="component" value="Unassembled WGS sequence"/>
</dbReference>
<accession>A0A1C1CCD2</accession>
<name>A0A1C1CCD2_9EURO</name>